<evidence type="ECO:0000256" key="5">
    <source>
        <dbReference type="PROSITE-ProRule" id="PRU00500"/>
    </source>
</evidence>
<feature type="compositionally biased region" description="Basic and acidic residues" evidence="6">
    <location>
        <begin position="120"/>
        <end position="136"/>
    </location>
</feature>
<evidence type="ECO:0000256" key="4">
    <source>
        <dbReference type="ARBA" id="ARBA00023183"/>
    </source>
</evidence>
<dbReference type="GO" id="GO:0031995">
    <property type="term" value="F:insulin-like growth factor II binding"/>
    <property type="evidence" value="ECO:0007669"/>
    <property type="project" value="TreeGrafter"/>
</dbReference>
<protein>
    <submittedName>
        <fullName evidence="8">Insulin-like growth factor binding protein 1a</fullName>
    </submittedName>
</protein>
<reference evidence="8" key="1">
    <citation type="submission" date="2014-08" db="EMBL/GenBank/DDBJ databases">
        <authorList>
            <person name="Senf B."/>
            <person name="Petzold A."/>
            <person name="Downie B.R."/>
            <person name="Koch P."/>
            <person name="Platzer M."/>
        </authorList>
    </citation>
    <scope>NUCLEOTIDE SEQUENCE [LARGE SCALE GENOMIC DNA]</scope>
    <source>
        <strain evidence="8">GRZ</strain>
    </source>
</reference>
<keyword evidence="3" id="KW-1015">Disulfide bond</keyword>
<evidence type="ECO:0000256" key="3">
    <source>
        <dbReference type="ARBA" id="ARBA00023157"/>
    </source>
</evidence>
<evidence type="ECO:0000256" key="1">
    <source>
        <dbReference type="ARBA" id="ARBA00004613"/>
    </source>
</evidence>
<evidence type="ECO:0000256" key="2">
    <source>
        <dbReference type="ARBA" id="ARBA00022525"/>
    </source>
</evidence>
<evidence type="ECO:0000313" key="8">
    <source>
        <dbReference type="Ensembl" id="ENSNFUP00015017211.1"/>
    </source>
</evidence>
<sequence>MRSVHPGEAEPVSCGGARVRRGAAGARLWMLPRLRPEGRGALRNLHGAVRLRTEVHPKTRRPPAAPLPHPGTSRVHGERRTAAHPRAPDSRSGRTGTGAGQLSHLLGPRLQPIPPGSWEALRRPGEHESQTHRHPQETGGAGTARHRRDRSDLVTLVAKSLGERAGAPQGGARAPFKMLNTEAEKSLFPQVSLAVPLVHVLADNKTCCYYYCSFNPLSPGVSLQGPCHLELQTALDRISKAHEKLGEKLTRFYLPNCDKHGLYKQKQCESTLDGQKGRCWCVSSWNGKKLLGSSDLPSEADCR</sequence>
<dbReference type="PANTHER" id="PTHR11551">
    <property type="entry name" value="INSULIN-LIKE GROWTH FACTOR BINDING PROTEIN"/>
    <property type="match status" value="1"/>
</dbReference>
<proteinExistence type="predicted"/>
<dbReference type="PROSITE" id="PS51162">
    <property type="entry name" value="THYROGLOBULIN_1_2"/>
    <property type="match status" value="1"/>
</dbReference>
<dbReference type="GO" id="GO:0005615">
    <property type="term" value="C:extracellular space"/>
    <property type="evidence" value="ECO:0007669"/>
    <property type="project" value="TreeGrafter"/>
</dbReference>
<feature type="domain" description="Thyroglobulin type-1" evidence="7">
    <location>
        <begin position="224"/>
        <end position="302"/>
    </location>
</feature>
<dbReference type="SMART" id="SM00211">
    <property type="entry name" value="TY"/>
    <property type="match status" value="1"/>
</dbReference>
<feature type="region of interest" description="Disordered" evidence="6">
    <location>
        <begin position="52"/>
        <end position="149"/>
    </location>
</feature>
<dbReference type="Ensembl" id="ENSNFUT00015018004.1">
    <property type="protein sequence ID" value="ENSNFUP00015017211.1"/>
    <property type="gene ID" value="ENSNFUG00015008202.1"/>
</dbReference>
<gene>
    <name evidence="8" type="primary">IGFBP1</name>
    <name evidence="8" type="synonym">igfbp1a</name>
</gene>
<dbReference type="PANTHER" id="PTHR11551:SF6">
    <property type="entry name" value="INSULIN-LIKE GROWTH FACTOR-BINDING PROTEIN 1"/>
    <property type="match status" value="1"/>
</dbReference>
<feature type="compositionally biased region" description="Basic and acidic residues" evidence="6">
    <location>
        <begin position="75"/>
        <end position="92"/>
    </location>
</feature>
<dbReference type="InterPro" id="IPR022321">
    <property type="entry name" value="IGFBP_1-6_chordata"/>
</dbReference>
<dbReference type="CDD" id="cd00191">
    <property type="entry name" value="TY"/>
    <property type="match status" value="1"/>
</dbReference>
<reference evidence="8" key="2">
    <citation type="submission" date="2025-08" db="UniProtKB">
        <authorList>
            <consortium name="Ensembl"/>
        </authorList>
    </citation>
    <scope>IDENTIFICATION</scope>
</reference>
<evidence type="ECO:0000259" key="7">
    <source>
        <dbReference type="PROSITE" id="PS51162"/>
    </source>
</evidence>
<keyword evidence="4" id="KW-0340">Growth factor binding</keyword>
<dbReference type="AlphaFoldDB" id="A0A8C6LDH2"/>
<evidence type="ECO:0000256" key="6">
    <source>
        <dbReference type="SAM" id="MobiDB-lite"/>
    </source>
</evidence>
<keyword evidence="9" id="KW-1185">Reference proteome</keyword>
<evidence type="ECO:0000313" key="9">
    <source>
        <dbReference type="Proteomes" id="UP000694548"/>
    </source>
</evidence>
<dbReference type="SUPFAM" id="SSF57610">
    <property type="entry name" value="Thyroglobulin type-1 domain"/>
    <property type="match status" value="1"/>
</dbReference>
<comment type="caution">
    <text evidence="5">Lacks conserved residue(s) required for the propagation of feature annotation.</text>
</comment>
<dbReference type="FunFam" id="4.10.800.10:FF:000002">
    <property type="entry name" value="Insulin-like growth factor-binding protein 2"/>
    <property type="match status" value="1"/>
</dbReference>
<accession>A0A8C6LDH2</accession>
<dbReference type="PROSITE" id="PS00484">
    <property type="entry name" value="THYROGLOBULIN_1_1"/>
    <property type="match status" value="1"/>
</dbReference>
<dbReference type="GeneTree" id="ENSGT00940000157394"/>
<organism evidence="8 9">
    <name type="scientific">Nothobranchius furzeri</name>
    <name type="common">Turquoise killifish</name>
    <dbReference type="NCBI Taxonomy" id="105023"/>
    <lineage>
        <taxon>Eukaryota</taxon>
        <taxon>Metazoa</taxon>
        <taxon>Chordata</taxon>
        <taxon>Craniata</taxon>
        <taxon>Vertebrata</taxon>
        <taxon>Euteleostomi</taxon>
        <taxon>Actinopterygii</taxon>
        <taxon>Neopterygii</taxon>
        <taxon>Teleostei</taxon>
        <taxon>Neoteleostei</taxon>
        <taxon>Acanthomorphata</taxon>
        <taxon>Ovalentaria</taxon>
        <taxon>Atherinomorphae</taxon>
        <taxon>Cyprinodontiformes</taxon>
        <taxon>Nothobranchiidae</taxon>
        <taxon>Nothobranchius</taxon>
    </lineage>
</organism>
<comment type="subcellular location">
    <subcellularLocation>
        <location evidence="1">Secreted</location>
    </subcellularLocation>
</comment>
<dbReference type="Proteomes" id="UP000694548">
    <property type="component" value="Chromosome sgr17"/>
</dbReference>
<dbReference type="GO" id="GO:0031994">
    <property type="term" value="F:insulin-like growth factor I binding"/>
    <property type="evidence" value="ECO:0007669"/>
    <property type="project" value="TreeGrafter"/>
</dbReference>
<reference evidence="8" key="3">
    <citation type="submission" date="2025-09" db="UniProtKB">
        <authorList>
            <consortium name="Ensembl"/>
        </authorList>
    </citation>
    <scope>IDENTIFICATION</scope>
</reference>
<dbReference type="InterPro" id="IPR036857">
    <property type="entry name" value="Thyroglobulin_1_sf"/>
</dbReference>
<keyword evidence="2" id="KW-0964">Secreted</keyword>
<name>A0A8C6LDH2_NOTFU</name>
<dbReference type="GO" id="GO:0043567">
    <property type="term" value="P:regulation of insulin-like growth factor receptor signaling pathway"/>
    <property type="evidence" value="ECO:0007669"/>
    <property type="project" value="TreeGrafter"/>
</dbReference>
<dbReference type="Gene3D" id="4.10.800.10">
    <property type="entry name" value="Thyroglobulin type-1"/>
    <property type="match status" value="1"/>
</dbReference>
<dbReference type="InterPro" id="IPR000716">
    <property type="entry name" value="Thyroglobulin_1"/>
</dbReference>
<dbReference type="PRINTS" id="PR01976">
    <property type="entry name" value="IGFBPFAMILY"/>
</dbReference>
<dbReference type="Pfam" id="PF00086">
    <property type="entry name" value="Thyroglobulin_1"/>
    <property type="match status" value="1"/>
</dbReference>